<dbReference type="PANTHER" id="PTHR30474:SF2">
    <property type="entry name" value="PEPTIDOGLYCAN GLYCOSYLTRANSFERASE FTSW-RELATED"/>
    <property type="match status" value="1"/>
</dbReference>
<dbReference type="PANTHER" id="PTHR30474">
    <property type="entry name" value="CELL CYCLE PROTEIN"/>
    <property type="match status" value="1"/>
</dbReference>
<evidence type="ECO:0000256" key="12">
    <source>
        <dbReference type="ARBA" id="ARBA00023306"/>
    </source>
</evidence>
<keyword evidence="7 23" id="KW-0812">Transmembrane</keyword>
<keyword evidence="5" id="KW-0328">Glycosyltransferase</keyword>
<evidence type="ECO:0000256" key="9">
    <source>
        <dbReference type="ARBA" id="ARBA00022984"/>
    </source>
</evidence>
<evidence type="ECO:0000256" key="17">
    <source>
        <dbReference type="ARBA" id="ARBA00041185"/>
    </source>
</evidence>
<feature type="transmembrane region" description="Helical" evidence="23">
    <location>
        <begin position="224"/>
        <end position="242"/>
    </location>
</feature>
<gene>
    <name evidence="24" type="primary">ftsW</name>
    <name evidence="24" type="ORF">AADG42_13645</name>
</gene>
<dbReference type="RefSeq" id="WP_425309752.1">
    <property type="nucleotide sequence ID" value="NZ_CP154795.1"/>
</dbReference>
<evidence type="ECO:0000256" key="8">
    <source>
        <dbReference type="ARBA" id="ARBA00022960"/>
    </source>
</evidence>
<keyword evidence="4" id="KW-0132">Cell division</keyword>
<sequence>MAILSSPGSTSTSGDPEPTRTLQAVTRSTGSWIRQLLNAPLANFYLVLVSAGLLITLGVMMVLSASSVFAYMNYGGDSFYFVKRQVAFLVVGLVAAFFLARLSVEKLRLLAWPAMGVAFVMLLLVYTPLGVSVGGNRNWLEFGTSLLRVQPSEYAKLAIIIWAAHILTMNAKRLHFVRYLLMPLLPGVGLIILMIVFQGDMGTAMILIAILAGILFVVGTPWRLLAAMAAVGATGIAIMTITSPNRMRRFMAFLNPSHDTGGANMQATVGVYALATGGWWGVTLGASRQKWGSLPEAHTDFIFAVIGEELGLVGAIAVLGLFVVLGVAGFRIALRSESLFCRVTAAGITTWFMFQAMVNLMVVLRMLPVLGVPLPLVSYGGNALLANLMALGVLLACARHEPEARALLAGKQRRPQQPRMTTVVGSRRG</sequence>
<proteinExistence type="inferred from homology"/>
<dbReference type="InterPro" id="IPR001182">
    <property type="entry name" value="FtsW/RodA"/>
</dbReference>
<comment type="catalytic activity">
    <reaction evidence="20">
        <text>[GlcNAc-(1-&gt;4)-Mur2Ac(oyl-L-Ala-gamma-D-Glu-L-Lys-D-Ala-D-Ala)](n)-di-trans,octa-cis-undecaprenyl diphosphate + beta-D-GlcNAc-(1-&gt;4)-Mur2Ac(oyl-L-Ala-gamma-D-Glu-L-Lys-D-Ala-D-Ala)-di-trans,octa-cis-undecaprenyl diphosphate = [GlcNAc-(1-&gt;4)-Mur2Ac(oyl-L-Ala-gamma-D-Glu-L-Lys-D-Ala-D-Ala)](n+1)-di-trans,octa-cis-undecaprenyl diphosphate + di-trans,octa-cis-undecaprenyl diphosphate + H(+)</text>
        <dbReference type="Rhea" id="RHEA:23708"/>
        <dbReference type="Rhea" id="RHEA-COMP:9602"/>
        <dbReference type="Rhea" id="RHEA-COMP:9603"/>
        <dbReference type="ChEBI" id="CHEBI:15378"/>
        <dbReference type="ChEBI" id="CHEBI:58405"/>
        <dbReference type="ChEBI" id="CHEBI:60033"/>
        <dbReference type="ChEBI" id="CHEBI:78435"/>
        <dbReference type="EC" id="2.4.99.28"/>
    </reaction>
</comment>
<organism evidence="24 25">
    <name type="scientific">Ammonicoccus fulvus</name>
    <dbReference type="NCBI Taxonomy" id="3138240"/>
    <lineage>
        <taxon>Bacteria</taxon>
        <taxon>Bacillati</taxon>
        <taxon>Actinomycetota</taxon>
        <taxon>Actinomycetes</taxon>
        <taxon>Propionibacteriales</taxon>
        <taxon>Propionibacteriaceae</taxon>
        <taxon>Ammonicoccus</taxon>
    </lineage>
</organism>
<evidence type="ECO:0000313" key="25">
    <source>
        <dbReference type="Proteomes" id="UP001442841"/>
    </source>
</evidence>
<name>A0ABZ3FU47_9ACTN</name>
<keyword evidence="11 23" id="KW-0472">Membrane</keyword>
<evidence type="ECO:0000256" key="3">
    <source>
        <dbReference type="ARBA" id="ARBA00022475"/>
    </source>
</evidence>
<dbReference type="InterPro" id="IPR013437">
    <property type="entry name" value="FtsW"/>
</dbReference>
<feature type="transmembrane region" description="Helical" evidence="23">
    <location>
        <begin position="202"/>
        <end position="218"/>
    </location>
</feature>
<evidence type="ECO:0000256" key="11">
    <source>
        <dbReference type="ARBA" id="ARBA00023136"/>
    </source>
</evidence>
<feature type="compositionally biased region" description="Polar residues" evidence="22">
    <location>
        <begin position="418"/>
        <end position="429"/>
    </location>
</feature>
<reference evidence="24 25" key="1">
    <citation type="submission" date="2024-04" db="EMBL/GenBank/DDBJ databases">
        <title>Isolation of an actinomycete strain from pig manure.</title>
        <authorList>
            <person name="Gong T."/>
            <person name="Yu Z."/>
            <person name="An M."/>
            <person name="Wei C."/>
            <person name="Yang W."/>
            <person name="Liu L."/>
        </authorList>
    </citation>
    <scope>NUCLEOTIDE SEQUENCE [LARGE SCALE GENOMIC DNA]</scope>
    <source>
        <strain evidence="24 25">ZF39</strain>
    </source>
</reference>
<evidence type="ECO:0000256" key="4">
    <source>
        <dbReference type="ARBA" id="ARBA00022618"/>
    </source>
</evidence>
<comment type="function">
    <text evidence="21">Peptidoglycan polymerase that is essential for cell division.</text>
</comment>
<feature type="transmembrane region" description="Helical" evidence="23">
    <location>
        <begin position="154"/>
        <end position="171"/>
    </location>
</feature>
<dbReference type="NCBIfam" id="TIGR02614">
    <property type="entry name" value="ftsW"/>
    <property type="match status" value="1"/>
</dbReference>
<comment type="similarity">
    <text evidence="16">Belongs to the SEDS family. FtsW subfamily.</text>
</comment>
<dbReference type="InterPro" id="IPR018365">
    <property type="entry name" value="Cell_cycle_FtsW-rel_CS"/>
</dbReference>
<evidence type="ECO:0000256" key="16">
    <source>
        <dbReference type="ARBA" id="ARBA00038053"/>
    </source>
</evidence>
<evidence type="ECO:0000256" key="22">
    <source>
        <dbReference type="SAM" id="MobiDB-lite"/>
    </source>
</evidence>
<accession>A0ABZ3FU47</accession>
<evidence type="ECO:0000256" key="5">
    <source>
        <dbReference type="ARBA" id="ARBA00022676"/>
    </source>
</evidence>
<keyword evidence="3" id="KW-1003">Cell membrane</keyword>
<keyword evidence="9" id="KW-0573">Peptidoglycan synthesis</keyword>
<keyword evidence="13" id="KW-0961">Cell wall biogenesis/degradation</keyword>
<dbReference type="PROSITE" id="PS00428">
    <property type="entry name" value="FTSW_RODA_SPOVE"/>
    <property type="match status" value="1"/>
</dbReference>
<comment type="subcellular location">
    <subcellularLocation>
        <location evidence="1">Cell membrane</location>
        <topology evidence="1">Multi-pass membrane protein</topology>
    </subcellularLocation>
</comment>
<feature type="transmembrane region" description="Helical" evidence="23">
    <location>
        <begin position="110"/>
        <end position="133"/>
    </location>
</feature>
<evidence type="ECO:0000256" key="23">
    <source>
        <dbReference type="SAM" id="Phobius"/>
    </source>
</evidence>
<evidence type="ECO:0000256" key="21">
    <source>
        <dbReference type="ARBA" id="ARBA00049966"/>
    </source>
</evidence>
<feature type="transmembrane region" description="Helical" evidence="23">
    <location>
        <begin position="177"/>
        <end position="197"/>
    </location>
</feature>
<evidence type="ECO:0000256" key="18">
    <source>
        <dbReference type="ARBA" id="ARBA00041418"/>
    </source>
</evidence>
<feature type="transmembrane region" description="Helical" evidence="23">
    <location>
        <begin position="44"/>
        <end position="74"/>
    </location>
</feature>
<feature type="compositionally biased region" description="Low complexity" evidence="22">
    <location>
        <begin position="1"/>
        <end position="16"/>
    </location>
</feature>
<evidence type="ECO:0000313" key="24">
    <source>
        <dbReference type="EMBL" id="XAN08298.1"/>
    </source>
</evidence>
<keyword evidence="10 23" id="KW-1133">Transmembrane helix</keyword>
<dbReference type="Proteomes" id="UP001442841">
    <property type="component" value="Chromosome"/>
</dbReference>
<feature type="region of interest" description="Disordered" evidence="22">
    <location>
        <begin position="409"/>
        <end position="429"/>
    </location>
</feature>
<evidence type="ECO:0000256" key="7">
    <source>
        <dbReference type="ARBA" id="ARBA00022692"/>
    </source>
</evidence>
<keyword evidence="8" id="KW-0133">Cell shape</keyword>
<comment type="pathway">
    <text evidence="2">Cell wall biogenesis; peptidoglycan biosynthesis.</text>
</comment>
<protein>
    <recommendedName>
        <fullName evidence="17">Probable peptidoglycan glycosyltransferase FtsW</fullName>
        <ecNumber evidence="19">2.4.99.28</ecNumber>
    </recommendedName>
    <alternativeName>
        <fullName evidence="18">Cell division protein FtsW</fullName>
    </alternativeName>
    <alternativeName>
        <fullName evidence="15">Cell wall polymerase</fullName>
    </alternativeName>
    <alternativeName>
        <fullName evidence="14">Peptidoglycan polymerase</fullName>
    </alternativeName>
</protein>
<evidence type="ECO:0000256" key="2">
    <source>
        <dbReference type="ARBA" id="ARBA00004752"/>
    </source>
</evidence>
<evidence type="ECO:0000256" key="6">
    <source>
        <dbReference type="ARBA" id="ARBA00022679"/>
    </source>
</evidence>
<evidence type="ECO:0000256" key="20">
    <source>
        <dbReference type="ARBA" id="ARBA00049902"/>
    </source>
</evidence>
<keyword evidence="25" id="KW-1185">Reference proteome</keyword>
<dbReference type="Pfam" id="PF01098">
    <property type="entry name" value="FTSW_RODA_SPOVE"/>
    <property type="match status" value="1"/>
</dbReference>
<feature type="transmembrane region" description="Helical" evidence="23">
    <location>
        <begin position="376"/>
        <end position="398"/>
    </location>
</feature>
<evidence type="ECO:0000256" key="19">
    <source>
        <dbReference type="ARBA" id="ARBA00044770"/>
    </source>
</evidence>
<evidence type="ECO:0000256" key="15">
    <source>
        <dbReference type="ARBA" id="ARBA00033270"/>
    </source>
</evidence>
<dbReference type="EC" id="2.4.99.28" evidence="19"/>
<evidence type="ECO:0000256" key="13">
    <source>
        <dbReference type="ARBA" id="ARBA00023316"/>
    </source>
</evidence>
<dbReference type="EMBL" id="CP154795">
    <property type="protein sequence ID" value="XAN08298.1"/>
    <property type="molecule type" value="Genomic_DNA"/>
</dbReference>
<keyword evidence="12" id="KW-0131">Cell cycle</keyword>
<evidence type="ECO:0000256" key="1">
    <source>
        <dbReference type="ARBA" id="ARBA00004651"/>
    </source>
</evidence>
<evidence type="ECO:0000256" key="10">
    <source>
        <dbReference type="ARBA" id="ARBA00022989"/>
    </source>
</evidence>
<feature type="region of interest" description="Disordered" evidence="22">
    <location>
        <begin position="1"/>
        <end position="21"/>
    </location>
</feature>
<feature type="transmembrane region" description="Helical" evidence="23">
    <location>
        <begin position="86"/>
        <end position="104"/>
    </location>
</feature>
<keyword evidence="6" id="KW-0808">Transferase</keyword>
<feature type="transmembrane region" description="Helical" evidence="23">
    <location>
        <begin position="339"/>
        <end position="364"/>
    </location>
</feature>
<evidence type="ECO:0000256" key="14">
    <source>
        <dbReference type="ARBA" id="ARBA00032370"/>
    </source>
</evidence>
<feature type="transmembrane region" description="Helical" evidence="23">
    <location>
        <begin position="301"/>
        <end position="327"/>
    </location>
</feature>